<dbReference type="InterPro" id="IPR003838">
    <property type="entry name" value="ABC3_permease_C"/>
</dbReference>
<feature type="transmembrane region" description="Helical" evidence="6">
    <location>
        <begin position="677"/>
        <end position="705"/>
    </location>
</feature>
<keyword evidence="3 6" id="KW-0812">Transmembrane</keyword>
<evidence type="ECO:0000259" key="8">
    <source>
        <dbReference type="Pfam" id="PF12704"/>
    </source>
</evidence>
<dbReference type="Pfam" id="PF12704">
    <property type="entry name" value="MacB_PCD"/>
    <property type="match status" value="1"/>
</dbReference>
<keyword evidence="4 6" id="KW-1133">Transmembrane helix</keyword>
<sequence>MLRNYVITALRILRRQKLYSFINILGLSVGLAASLLIFLYISDELRYDRHIKDAARIYRVGINETFKGDEILYSDSGAPLAEAMRAELPEVEASVRVSPVPGPVKFQDKVFMEKKLMYADSNFFEFFGYSLLEGNAAKCLKGPDKIVVSASAAKKYFGYEGQGDASPLGKQLIVGRDGRVAEVTGIFADVPATTHMKFDMVMSMESLEYAKNDCWACYGTKTYFKTVAQADMVTIEKKLEDFAQKRIIPRIEKDLHIPHEQFVKSGDRVSFFIQPLLSIHLESNIDSEFEPNGDLQYVYIFSATGIFLILMACINFMNLSTARAVSRSKEVGVRKTMGATRQGLVPQFMLESFLYVLISGLAALVIAYVAMGPFNTLSGKDLQLDLFATPYLLPSIFLFLAVVGILAGTYPAFYLTSFNPVRVLKGGGPQGSSRSLLRSTLVVFQFTISIVLIVGTVIIYKQVSFIQNHHLGFDKENVIRIPQTYVLENNAKVFKDALLKHSEFVNASYAQSLPPYIQSTAFIKAENSDQLVGYFYSVADHDLLQTMGYRMKSGRYFSREFPSDSSAVIINEACARLLGFETHEGKRVSFGDAKMWNVIGIIQDFNFASLKSDVQPLALFLDDGIKGTMALRVTPGNPAEKIALVESLWKKYANGQPFQYSFIDEDFNALFRSEQRLGIVFATFTIIAILIACLGLFGLITYIAAQRTKEIGIRKVLGATLGQITILLLSDLVRLVLIAFVIAIPLAWYGMDQWLQSFAYRIPFDIVAVVIAGAGGLLIAVLTVGYRSIKAASVNPVDSLKNE</sequence>
<feature type="domain" description="ABC3 transporter permease C-terminal" evidence="7">
    <location>
        <begin position="305"/>
        <end position="420"/>
    </location>
</feature>
<accession>A0A1M5MT27</accession>
<feature type="domain" description="ABC3 transporter permease C-terminal" evidence="7">
    <location>
        <begin position="683"/>
        <end position="796"/>
    </location>
</feature>
<evidence type="ECO:0000256" key="5">
    <source>
        <dbReference type="ARBA" id="ARBA00023136"/>
    </source>
</evidence>
<feature type="transmembrane region" description="Helical" evidence="6">
    <location>
        <begin position="391"/>
        <end position="415"/>
    </location>
</feature>
<dbReference type="InterPro" id="IPR050250">
    <property type="entry name" value="Macrolide_Exporter_MacB"/>
</dbReference>
<dbReference type="GO" id="GO:0005886">
    <property type="term" value="C:plasma membrane"/>
    <property type="evidence" value="ECO:0007669"/>
    <property type="project" value="UniProtKB-SubCell"/>
</dbReference>
<evidence type="ECO:0000313" key="9">
    <source>
        <dbReference type="EMBL" id="SHG80089.1"/>
    </source>
</evidence>
<dbReference type="InterPro" id="IPR025857">
    <property type="entry name" value="MacB_PCD"/>
</dbReference>
<feature type="transmembrane region" description="Helical" evidence="6">
    <location>
        <begin position="353"/>
        <end position="371"/>
    </location>
</feature>
<dbReference type="Pfam" id="PF02687">
    <property type="entry name" value="FtsX"/>
    <property type="match status" value="2"/>
</dbReference>
<dbReference type="RefSeq" id="WP_073133098.1">
    <property type="nucleotide sequence ID" value="NZ_FQWQ01000001.1"/>
</dbReference>
<feature type="transmembrane region" description="Helical" evidence="6">
    <location>
        <begin position="21"/>
        <end position="41"/>
    </location>
</feature>
<reference evidence="9 10" key="1">
    <citation type="submission" date="2016-11" db="EMBL/GenBank/DDBJ databases">
        <authorList>
            <person name="Jaros S."/>
            <person name="Januszkiewicz K."/>
            <person name="Wedrychowicz H."/>
        </authorList>
    </citation>
    <scope>NUCLEOTIDE SEQUENCE [LARGE SCALE GENOMIC DNA]</scope>
    <source>
        <strain evidence="9 10">DSM 24574</strain>
    </source>
</reference>
<feature type="transmembrane region" description="Helical" evidence="6">
    <location>
        <begin position="762"/>
        <end position="786"/>
    </location>
</feature>
<evidence type="ECO:0000256" key="4">
    <source>
        <dbReference type="ARBA" id="ARBA00022989"/>
    </source>
</evidence>
<keyword evidence="2" id="KW-1003">Cell membrane</keyword>
<dbReference type="GO" id="GO:0022857">
    <property type="term" value="F:transmembrane transporter activity"/>
    <property type="evidence" value="ECO:0007669"/>
    <property type="project" value="TreeGrafter"/>
</dbReference>
<evidence type="ECO:0000259" key="7">
    <source>
        <dbReference type="Pfam" id="PF02687"/>
    </source>
</evidence>
<evidence type="ECO:0000256" key="1">
    <source>
        <dbReference type="ARBA" id="ARBA00004651"/>
    </source>
</evidence>
<feature type="transmembrane region" description="Helical" evidence="6">
    <location>
        <begin position="436"/>
        <end position="460"/>
    </location>
</feature>
<protein>
    <submittedName>
        <fullName evidence="9">Putative ABC transport system permease protein</fullName>
    </submittedName>
</protein>
<dbReference type="STRING" id="947013.SAMN04488109_1903"/>
<dbReference type="Proteomes" id="UP000184212">
    <property type="component" value="Unassembled WGS sequence"/>
</dbReference>
<evidence type="ECO:0000256" key="6">
    <source>
        <dbReference type="SAM" id="Phobius"/>
    </source>
</evidence>
<evidence type="ECO:0000313" key="10">
    <source>
        <dbReference type="Proteomes" id="UP000184212"/>
    </source>
</evidence>
<gene>
    <name evidence="9" type="ORF">SAMN04488109_1903</name>
</gene>
<dbReference type="EMBL" id="FQWQ01000001">
    <property type="protein sequence ID" value="SHG80089.1"/>
    <property type="molecule type" value="Genomic_DNA"/>
</dbReference>
<feature type="transmembrane region" description="Helical" evidence="6">
    <location>
        <begin position="726"/>
        <end position="750"/>
    </location>
</feature>
<comment type="subcellular location">
    <subcellularLocation>
        <location evidence="1">Cell membrane</location>
        <topology evidence="1">Multi-pass membrane protein</topology>
    </subcellularLocation>
</comment>
<feature type="domain" description="MacB-like periplasmic core" evidence="8">
    <location>
        <begin position="20"/>
        <end position="240"/>
    </location>
</feature>
<evidence type="ECO:0000256" key="2">
    <source>
        <dbReference type="ARBA" id="ARBA00022475"/>
    </source>
</evidence>
<evidence type="ECO:0000256" key="3">
    <source>
        <dbReference type="ARBA" id="ARBA00022692"/>
    </source>
</evidence>
<feature type="transmembrane region" description="Helical" evidence="6">
    <location>
        <begin position="297"/>
        <end position="319"/>
    </location>
</feature>
<dbReference type="PANTHER" id="PTHR30572">
    <property type="entry name" value="MEMBRANE COMPONENT OF TRANSPORTER-RELATED"/>
    <property type="match status" value="1"/>
</dbReference>
<name>A0A1M5MT27_9BACT</name>
<dbReference type="AlphaFoldDB" id="A0A1M5MT27"/>
<keyword evidence="10" id="KW-1185">Reference proteome</keyword>
<keyword evidence="5 6" id="KW-0472">Membrane</keyword>
<organism evidence="9 10">
    <name type="scientific">Chryseolinea serpens</name>
    <dbReference type="NCBI Taxonomy" id="947013"/>
    <lineage>
        <taxon>Bacteria</taxon>
        <taxon>Pseudomonadati</taxon>
        <taxon>Bacteroidota</taxon>
        <taxon>Cytophagia</taxon>
        <taxon>Cytophagales</taxon>
        <taxon>Fulvivirgaceae</taxon>
        <taxon>Chryseolinea</taxon>
    </lineage>
</organism>
<dbReference type="OrthoDB" id="5933722at2"/>
<proteinExistence type="predicted"/>
<dbReference type="PANTHER" id="PTHR30572:SF18">
    <property type="entry name" value="ABC-TYPE MACROLIDE FAMILY EXPORT SYSTEM PERMEASE COMPONENT 2"/>
    <property type="match status" value="1"/>
</dbReference>